<reference evidence="2 3" key="1">
    <citation type="submission" date="2024-09" db="EMBL/GenBank/DDBJ databases">
        <authorList>
            <person name="Sun Q."/>
            <person name="Mori K."/>
        </authorList>
    </citation>
    <scope>NUCLEOTIDE SEQUENCE [LARGE SCALE GENOMIC DNA]</scope>
    <source>
        <strain evidence="2 3">CCM 7609</strain>
    </source>
</reference>
<evidence type="ECO:0000256" key="1">
    <source>
        <dbReference type="SAM" id="MobiDB-lite"/>
    </source>
</evidence>
<dbReference type="Proteomes" id="UP001589575">
    <property type="component" value="Unassembled WGS sequence"/>
</dbReference>
<feature type="compositionally biased region" description="Polar residues" evidence="1">
    <location>
        <begin position="83"/>
        <end position="92"/>
    </location>
</feature>
<feature type="region of interest" description="Disordered" evidence="1">
    <location>
        <begin position="111"/>
        <end position="142"/>
    </location>
</feature>
<keyword evidence="3" id="KW-1185">Reference proteome</keyword>
<dbReference type="EMBL" id="JBHMFI010000001">
    <property type="protein sequence ID" value="MFB9071650.1"/>
    <property type="molecule type" value="Genomic_DNA"/>
</dbReference>
<gene>
    <name evidence="2" type="ORF">ACFFX0_10740</name>
</gene>
<name>A0ABV5FYC1_9MICC</name>
<sequence>MRTGVRPGPKASRRRPGLSRPCNQATRGYSESGKGHAQRRSILPCPRSRGKAAGNQGKSIGGNQGESGKEVWRATPQMADRGLSSTDSQKPFSASAGCDRMDSFEHMFPCCGAENQQKPPPPAAGNRYGKARRGKQDSGEIK</sequence>
<proteinExistence type="predicted"/>
<feature type="region of interest" description="Disordered" evidence="1">
    <location>
        <begin position="1"/>
        <end position="97"/>
    </location>
</feature>
<evidence type="ECO:0000313" key="2">
    <source>
        <dbReference type="EMBL" id="MFB9071650.1"/>
    </source>
</evidence>
<comment type="caution">
    <text evidence="2">The sequence shown here is derived from an EMBL/GenBank/DDBJ whole genome shotgun (WGS) entry which is preliminary data.</text>
</comment>
<protein>
    <submittedName>
        <fullName evidence="2">Uncharacterized protein</fullName>
    </submittedName>
</protein>
<accession>A0ABV5FYC1</accession>
<evidence type="ECO:0000313" key="3">
    <source>
        <dbReference type="Proteomes" id="UP001589575"/>
    </source>
</evidence>
<organism evidence="2 3">
    <name type="scientific">Citricoccus parietis</name>
    <dbReference type="NCBI Taxonomy" id="592307"/>
    <lineage>
        <taxon>Bacteria</taxon>
        <taxon>Bacillati</taxon>
        <taxon>Actinomycetota</taxon>
        <taxon>Actinomycetes</taxon>
        <taxon>Micrococcales</taxon>
        <taxon>Micrococcaceae</taxon>
        <taxon>Citricoccus</taxon>
    </lineage>
</organism>